<reference evidence="2" key="1">
    <citation type="journal article" date="2019" name="Int. J. Syst. Evol. Microbiol.">
        <title>The Global Catalogue of Microorganisms (GCM) 10K type strain sequencing project: providing services to taxonomists for standard genome sequencing and annotation.</title>
        <authorList>
            <consortium name="The Broad Institute Genomics Platform"/>
            <consortium name="The Broad Institute Genome Sequencing Center for Infectious Disease"/>
            <person name="Wu L."/>
            <person name="Ma J."/>
        </authorList>
    </citation>
    <scope>NUCLEOTIDE SEQUENCE [LARGE SCALE GENOMIC DNA]</scope>
    <source>
        <strain evidence="2">CCUG 70865</strain>
    </source>
</reference>
<gene>
    <name evidence="1" type="ORF">ACFSC2_09885</name>
</gene>
<evidence type="ECO:0000313" key="2">
    <source>
        <dbReference type="Proteomes" id="UP001597138"/>
    </source>
</evidence>
<proteinExistence type="predicted"/>
<protein>
    <submittedName>
        <fullName evidence="1">Uncharacterized protein</fullName>
    </submittedName>
</protein>
<dbReference type="Proteomes" id="UP001597138">
    <property type="component" value="Unassembled WGS sequence"/>
</dbReference>
<comment type="caution">
    <text evidence="1">The sequence shown here is derived from an EMBL/GenBank/DDBJ whole genome shotgun (WGS) entry which is preliminary data.</text>
</comment>
<name>A0ABW4HC11_9FLAO</name>
<keyword evidence="2" id="KW-1185">Reference proteome</keyword>
<organism evidence="1 2">
    <name type="scientific">Flavobacterium artemisiae</name>
    <dbReference type="NCBI Taxonomy" id="2126556"/>
    <lineage>
        <taxon>Bacteria</taxon>
        <taxon>Pseudomonadati</taxon>
        <taxon>Bacteroidota</taxon>
        <taxon>Flavobacteriia</taxon>
        <taxon>Flavobacteriales</taxon>
        <taxon>Flavobacteriaceae</taxon>
        <taxon>Flavobacterium</taxon>
    </lineage>
</organism>
<sequence>MNFEAINIRRIDPTTGNFKLHEDYILSYDHYDGWSCRLLRLGIYIDIILECKVNLRFHDKKMEKFEKQFECEIPSQIKNIVLEIQKLDLLELKHYYSDIFMEDQGSEDYVINHLGKSHNITIGNLLKKPHPENPSEELFFALIELFEKWREDIYQECLKEITISDQAEANDKHDVRKKRRK</sequence>
<accession>A0ABW4HC11</accession>
<evidence type="ECO:0000313" key="1">
    <source>
        <dbReference type="EMBL" id="MFD1603043.1"/>
    </source>
</evidence>
<dbReference type="RefSeq" id="WP_379814154.1">
    <property type="nucleotide sequence ID" value="NZ_JBHUDZ010000009.1"/>
</dbReference>
<dbReference type="EMBL" id="JBHUDZ010000009">
    <property type="protein sequence ID" value="MFD1603043.1"/>
    <property type="molecule type" value="Genomic_DNA"/>
</dbReference>